<dbReference type="SUPFAM" id="SSF51735">
    <property type="entry name" value="NAD(P)-binding Rossmann-fold domains"/>
    <property type="match status" value="1"/>
</dbReference>
<dbReference type="InterPro" id="IPR051606">
    <property type="entry name" value="Polyketide_Oxido-like"/>
</dbReference>
<dbReference type="RefSeq" id="WP_145939262.1">
    <property type="nucleotide sequence ID" value="NZ_BNAV01000005.1"/>
</dbReference>
<evidence type="ECO:0000313" key="3">
    <source>
        <dbReference type="Proteomes" id="UP000658656"/>
    </source>
</evidence>
<dbReference type="GO" id="GO:0042602">
    <property type="term" value="F:riboflavin reductase (NADPH) activity"/>
    <property type="evidence" value="ECO:0007669"/>
    <property type="project" value="TreeGrafter"/>
</dbReference>
<dbReference type="AlphaFoldDB" id="A0A8H9J2B3"/>
<dbReference type="Pfam" id="PF13460">
    <property type="entry name" value="NAD_binding_10"/>
    <property type="match status" value="1"/>
</dbReference>
<dbReference type="PANTHER" id="PTHR43355">
    <property type="entry name" value="FLAVIN REDUCTASE (NADPH)"/>
    <property type="match status" value="1"/>
</dbReference>
<sequence>MSRILVFGAAGRTGQVVVEEALRAGHEVTAAVRRPRDLPCEVVRADVLDVESVRAAAKGHDAVVSAIGPAGRKAAGLYSGAARTFTAALPEAGVSRLVVLSSAGVRHDDPAFALWYRVVARTLLNELYGDMREMESILRESTLDWTSVRPARITDDEPTGDYRVGDGATPAGGREIPRADLARFILGALDEPRWVRSAPTLAR</sequence>
<evidence type="ECO:0000259" key="1">
    <source>
        <dbReference type="Pfam" id="PF13460"/>
    </source>
</evidence>
<dbReference type="InterPro" id="IPR016040">
    <property type="entry name" value="NAD(P)-bd_dom"/>
</dbReference>
<dbReference type="OrthoDB" id="3763081at2"/>
<reference evidence="2" key="1">
    <citation type="journal article" date="2014" name="Int. J. Syst. Evol. Microbiol.">
        <title>Complete genome sequence of Corynebacterium casei LMG S-19264T (=DSM 44701T), isolated from a smear-ripened cheese.</title>
        <authorList>
            <consortium name="US DOE Joint Genome Institute (JGI-PGF)"/>
            <person name="Walter F."/>
            <person name="Albersmeier A."/>
            <person name="Kalinowski J."/>
            <person name="Ruckert C."/>
        </authorList>
    </citation>
    <scope>NUCLEOTIDE SEQUENCE</scope>
    <source>
        <strain evidence="2">CGMCC 4.7679</strain>
    </source>
</reference>
<dbReference type="Proteomes" id="UP000658656">
    <property type="component" value="Unassembled WGS sequence"/>
</dbReference>
<accession>A0A8H9J2B3</accession>
<reference evidence="2" key="2">
    <citation type="submission" date="2020-09" db="EMBL/GenBank/DDBJ databases">
        <authorList>
            <person name="Sun Q."/>
            <person name="Zhou Y."/>
        </authorList>
    </citation>
    <scope>NUCLEOTIDE SEQUENCE</scope>
    <source>
        <strain evidence="2">CGMCC 4.7679</strain>
    </source>
</reference>
<gene>
    <name evidence="2" type="ORF">GCM10017566_42260</name>
</gene>
<name>A0A8H9J2B3_9PSEU</name>
<evidence type="ECO:0000313" key="2">
    <source>
        <dbReference type="EMBL" id="GHF64121.1"/>
    </source>
</evidence>
<dbReference type="PANTHER" id="PTHR43355:SF2">
    <property type="entry name" value="FLAVIN REDUCTASE (NADPH)"/>
    <property type="match status" value="1"/>
</dbReference>
<protein>
    <submittedName>
        <fullName evidence="2">NADH-flavin reductase</fullName>
    </submittedName>
</protein>
<dbReference type="Gene3D" id="3.40.50.720">
    <property type="entry name" value="NAD(P)-binding Rossmann-like Domain"/>
    <property type="match status" value="1"/>
</dbReference>
<dbReference type="EMBL" id="BNAV01000005">
    <property type="protein sequence ID" value="GHF64121.1"/>
    <property type="molecule type" value="Genomic_DNA"/>
</dbReference>
<comment type="caution">
    <text evidence="2">The sequence shown here is derived from an EMBL/GenBank/DDBJ whole genome shotgun (WGS) entry which is preliminary data.</text>
</comment>
<dbReference type="GO" id="GO:0004074">
    <property type="term" value="F:biliverdin reductase [NAD(P)H] activity"/>
    <property type="evidence" value="ECO:0007669"/>
    <property type="project" value="TreeGrafter"/>
</dbReference>
<keyword evidence="3" id="KW-1185">Reference proteome</keyword>
<proteinExistence type="predicted"/>
<feature type="domain" description="NAD(P)-binding" evidence="1">
    <location>
        <begin position="8"/>
        <end position="192"/>
    </location>
</feature>
<dbReference type="InterPro" id="IPR036291">
    <property type="entry name" value="NAD(P)-bd_dom_sf"/>
</dbReference>
<dbReference type="CDD" id="cd05244">
    <property type="entry name" value="BVR-B_like_SDR_a"/>
    <property type="match status" value="1"/>
</dbReference>
<organism evidence="2 3">
    <name type="scientific">Amycolatopsis bartoniae</name>
    <dbReference type="NCBI Taxonomy" id="941986"/>
    <lineage>
        <taxon>Bacteria</taxon>
        <taxon>Bacillati</taxon>
        <taxon>Actinomycetota</taxon>
        <taxon>Actinomycetes</taxon>
        <taxon>Pseudonocardiales</taxon>
        <taxon>Pseudonocardiaceae</taxon>
        <taxon>Amycolatopsis</taxon>
    </lineage>
</organism>